<dbReference type="RefSeq" id="XP_039130899.1">
    <property type="nucleotide sequence ID" value="XM_039274965.1"/>
</dbReference>
<protein>
    <submittedName>
        <fullName evidence="3">Uncharacterized protein LOC120267304</fullName>
    </submittedName>
</protein>
<evidence type="ECO:0000313" key="2">
    <source>
        <dbReference type="Proteomes" id="UP001515500"/>
    </source>
</evidence>
<organism evidence="2 3">
    <name type="scientific">Dioscorea cayennensis subsp. rotundata</name>
    <name type="common">White Guinea yam</name>
    <name type="synonym">Dioscorea rotundata</name>
    <dbReference type="NCBI Taxonomy" id="55577"/>
    <lineage>
        <taxon>Eukaryota</taxon>
        <taxon>Viridiplantae</taxon>
        <taxon>Streptophyta</taxon>
        <taxon>Embryophyta</taxon>
        <taxon>Tracheophyta</taxon>
        <taxon>Spermatophyta</taxon>
        <taxon>Magnoliopsida</taxon>
        <taxon>Liliopsida</taxon>
        <taxon>Dioscoreales</taxon>
        <taxon>Dioscoreaceae</taxon>
        <taxon>Dioscorea</taxon>
    </lineage>
</organism>
<accession>A0AB40BUW1</accession>
<dbReference type="PANTHER" id="PTHR33223:SF11">
    <property type="entry name" value="ELEMENT PROTEIN, PUTATIVE-RELATED"/>
    <property type="match status" value="1"/>
</dbReference>
<dbReference type="InterPro" id="IPR005162">
    <property type="entry name" value="Retrotrans_gag_dom"/>
</dbReference>
<reference evidence="3" key="1">
    <citation type="submission" date="2025-08" db="UniProtKB">
        <authorList>
            <consortium name="RefSeq"/>
        </authorList>
    </citation>
    <scope>IDENTIFICATION</scope>
</reference>
<dbReference type="Pfam" id="PF03732">
    <property type="entry name" value="Retrotrans_gag"/>
    <property type="match status" value="1"/>
</dbReference>
<dbReference type="Proteomes" id="UP001515500">
    <property type="component" value="Chromosome 8"/>
</dbReference>
<dbReference type="GeneID" id="120267304"/>
<evidence type="ECO:0000313" key="3">
    <source>
        <dbReference type="RefSeq" id="XP_039130899.1"/>
    </source>
</evidence>
<gene>
    <name evidence="3" type="primary">LOC120267304</name>
</gene>
<proteinExistence type="predicted"/>
<sequence>MEDLEVHTVRVIIEGSEHPPEPERPFTRLRKKITVGTSSMQEEDLNQVLQERAQERAKSFAQAVGFETPPRRNNDSIEEEDDNLIFTSNKDPVFARLKKQLDQREKDHISMMQTVQNMLHDNSRVHRQAPSVQVIQEEEGDEEEVLGLHEQAGTSAVPEPMISREEIQKIVVAQLKQAKGATLKSDGDKPYSSFHDQVAYPKGYNVPKFKQFNGLGNPDQHLAHFITACGDISNNPSLLLRQFAASLTGVAFEWYTNLQLESIQTWQQMKESFRARFGRVTDKITIADLANTMQNKDEKVIDYVMR</sequence>
<dbReference type="AlphaFoldDB" id="A0AB40BUW1"/>
<dbReference type="PANTHER" id="PTHR33223">
    <property type="entry name" value="CCHC-TYPE DOMAIN-CONTAINING PROTEIN"/>
    <property type="match status" value="1"/>
</dbReference>
<evidence type="ECO:0000259" key="1">
    <source>
        <dbReference type="Pfam" id="PF03732"/>
    </source>
</evidence>
<feature type="domain" description="Retrotransposon gag" evidence="1">
    <location>
        <begin position="243"/>
        <end position="305"/>
    </location>
</feature>
<keyword evidence="2" id="KW-1185">Reference proteome</keyword>
<name>A0AB40BUW1_DIOCR</name>